<evidence type="ECO:0000313" key="7">
    <source>
        <dbReference type="Proteomes" id="UP000181790"/>
    </source>
</evidence>
<keyword evidence="1" id="KW-0732">Signal</keyword>
<comment type="caution">
    <text evidence="6">The sequence shown here is derived from an EMBL/GenBank/DDBJ whole genome shotgun (WGS) entry which is preliminary data.</text>
</comment>
<reference evidence="6 7" key="1">
    <citation type="submission" date="2016-10" db="EMBL/GenBank/DDBJ databases">
        <title>Arsenicibacter rosenii gen. nov., sp. nov., an efficient arsenic-methylating bacterium isolated from an arsenic-contaminated paddy soil.</title>
        <authorList>
            <person name="Huang K."/>
        </authorList>
    </citation>
    <scope>NUCLEOTIDE SEQUENCE [LARGE SCALE GENOMIC DNA]</scope>
    <source>
        <strain evidence="6 7">SM-1</strain>
    </source>
</reference>
<protein>
    <recommendedName>
        <fullName evidence="5">Calx-beta domain-containing protein</fullName>
    </recommendedName>
</protein>
<dbReference type="InterPro" id="IPR035986">
    <property type="entry name" value="PKD_dom_sf"/>
</dbReference>
<keyword evidence="2" id="KW-0677">Repeat</keyword>
<evidence type="ECO:0000256" key="2">
    <source>
        <dbReference type="ARBA" id="ARBA00022737"/>
    </source>
</evidence>
<feature type="domain" description="Calx-beta" evidence="5">
    <location>
        <begin position="179"/>
        <end position="257"/>
    </location>
</feature>
<evidence type="ECO:0000256" key="3">
    <source>
        <dbReference type="ARBA" id="ARBA00022837"/>
    </source>
</evidence>
<dbReference type="Gene3D" id="2.60.40.2030">
    <property type="match status" value="1"/>
</dbReference>
<dbReference type="Pfam" id="PF03160">
    <property type="entry name" value="Calx-beta"/>
    <property type="match status" value="1"/>
</dbReference>
<dbReference type="EMBL" id="MORL01000090">
    <property type="protein sequence ID" value="OIN55514.1"/>
    <property type="molecule type" value="Genomic_DNA"/>
</dbReference>
<evidence type="ECO:0000256" key="4">
    <source>
        <dbReference type="SAM" id="MobiDB-lite"/>
    </source>
</evidence>
<dbReference type="AlphaFoldDB" id="A0A1S2V9V1"/>
<keyword evidence="7" id="KW-1185">Reference proteome</keyword>
<name>A0A1S2V9V1_9BACT</name>
<keyword evidence="3" id="KW-0106">Calcium</keyword>
<organism evidence="6 7">
    <name type="scientific">Arsenicibacter rosenii</name>
    <dbReference type="NCBI Taxonomy" id="1750698"/>
    <lineage>
        <taxon>Bacteria</taxon>
        <taxon>Pseudomonadati</taxon>
        <taxon>Bacteroidota</taxon>
        <taxon>Cytophagia</taxon>
        <taxon>Cytophagales</taxon>
        <taxon>Spirosomataceae</taxon>
        <taxon>Arsenicibacter</taxon>
    </lineage>
</organism>
<proteinExistence type="predicted"/>
<dbReference type="SUPFAM" id="SSF141072">
    <property type="entry name" value="CalX-like"/>
    <property type="match status" value="1"/>
</dbReference>
<evidence type="ECO:0000313" key="6">
    <source>
        <dbReference type="EMBL" id="OIN55514.1"/>
    </source>
</evidence>
<dbReference type="Proteomes" id="UP000181790">
    <property type="component" value="Unassembled WGS sequence"/>
</dbReference>
<dbReference type="GO" id="GO:0016020">
    <property type="term" value="C:membrane"/>
    <property type="evidence" value="ECO:0007669"/>
    <property type="project" value="InterPro"/>
</dbReference>
<feature type="region of interest" description="Disordered" evidence="4">
    <location>
        <begin position="130"/>
        <end position="150"/>
    </location>
</feature>
<gene>
    <name evidence="6" type="ORF">BLX24_29875</name>
</gene>
<evidence type="ECO:0000256" key="1">
    <source>
        <dbReference type="ARBA" id="ARBA00022729"/>
    </source>
</evidence>
<dbReference type="InterPro" id="IPR003644">
    <property type="entry name" value="Calx_beta"/>
</dbReference>
<evidence type="ECO:0000259" key="5">
    <source>
        <dbReference type="Pfam" id="PF03160"/>
    </source>
</evidence>
<dbReference type="GO" id="GO:0007154">
    <property type="term" value="P:cell communication"/>
    <property type="evidence" value="ECO:0007669"/>
    <property type="project" value="InterPro"/>
</dbReference>
<dbReference type="InterPro" id="IPR038081">
    <property type="entry name" value="CalX-like_sf"/>
</dbReference>
<dbReference type="SUPFAM" id="SSF49299">
    <property type="entry name" value="PKD domain"/>
    <property type="match status" value="1"/>
</dbReference>
<sequence length="443" mass="45878">MGTSTVTVMAADPASATAMATFTITINPGATVPLVVNLVVSPTSIPVNGSTSGTATVSGGRAPYTYDFGTDAGAGISTTGNRVTYTEMSAGDHNLTVKVVDSTLPTAQTVTASFKVTVGAQGATPVVKVNSPDPVAGETKAGSAKNPAMAKNSQDVKAAATEDIDPGVISFTRSTTAGTLVVYYSLGGTATPGVDFLNLPGSVTFAEGESEILVEVDPIADDSEDEGDETVIINLIDKDDYDPDPTQTNTTVTIKDKATAAPSSLTITSFSCNVTNGVLSSVNFVVGNANGSFSPQPAPIFINGVTGNGQLGVNYFLPFDNNQSTLTVQDQATRSTYFVWNFRQACAARGSAREALPNEAPWLVTVLGNPTSQYIDVVISGAKGETLMMSVTDATGRPIMSRRVQPQSQSHREVVDVSAQSTGLLLLKTSSDTHAQTIKVIKN</sequence>
<accession>A0A1S2V9V1</accession>